<dbReference type="EMBL" id="CDSF01000001">
    <property type="protein sequence ID" value="CEO94599.1"/>
    <property type="molecule type" value="Genomic_DNA"/>
</dbReference>
<geneLocation type="mitochondrion" evidence="4"/>
<reference evidence="3 5" key="1">
    <citation type="submission" date="2015-02" db="EMBL/GenBank/DDBJ databases">
        <authorList>
            <person name="Chooi Y.-H."/>
        </authorList>
    </citation>
    <scope>NUCLEOTIDE SEQUENCE [LARGE SCALE GENOMIC DNA]</scope>
    <source>
        <strain evidence="3">E3</strain>
    </source>
</reference>
<dbReference type="EMBL" id="OVEO01000006">
    <property type="protein sequence ID" value="SPQ96941.1"/>
    <property type="molecule type" value="Genomic_DNA"/>
</dbReference>
<dbReference type="PANTHER" id="PTHR12558">
    <property type="entry name" value="CELL DIVISION CYCLE 16,23,27"/>
    <property type="match status" value="1"/>
</dbReference>
<gene>
    <name evidence="3" type="ORF">PBRA_000384</name>
    <name evidence="4" type="ORF">PLBR_LOCUS4156</name>
</gene>
<evidence type="ECO:0000313" key="6">
    <source>
        <dbReference type="Proteomes" id="UP000290189"/>
    </source>
</evidence>
<dbReference type="InterPro" id="IPR019734">
    <property type="entry name" value="TPR_rpt"/>
</dbReference>
<dbReference type="CDD" id="cd24142">
    <property type="entry name" value="ACL4-like"/>
    <property type="match status" value="1"/>
</dbReference>
<evidence type="ECO:0000256" key="2">
    <source>
        <dbReference type="PROSITE-ProRule" id="PRU00339"/>
    </source>
</evidence>
<dbReference type="PROSITE" id="PS50005">
    <property type="entry name" value="TPR"/>
    <property type="match status" value="1"/>
</dbReference>
<protein>
    <submittedName>
        <fullName evidence="3">Uncharacterized protein</fullName>
    </submittedName>
</protein>
<sequence>MECNVADLLDRARLLLSQCQPDVAVKFIERAIEQDSNDMAALDMLAEVLLELDRTEEAVRALRRSIDLYPNSNANKYMSLAQLLSGREALGLYERGIQLMLSGIDRDDSSVAAAYSAIAELFMTDLCDEDNAESNCEAAVEAAVNVRSDCPDPYRVMASLRIIQGRYEEAEAAVRSGLERIASSPFETRLDLAKSCIELGMFTDGLDLVDDLLAEDDRDCQLWVMAALCYLKEGNAEIAVEYCHAARAMALKQDDREMLNEIDAIQHELDNTPTT</sequence>
<dbReference type="OrthoDB" id="1914839at2759"/>
<keyword evidence="5" id="KW-1185">Reference proteome</keyword>
<dbReference type="Proteomes" id="UP000039324">
    <property type="component" value="Unassembled WGS sequence"/>
</dbReference>
<accession>A0A0G4IHF8</accession>
<dbReference type="Proteomes" id="UP000290189">
    <property type="component" value="Unassembled WGS sequence"/>
</dbReference>
<keyword evidence="4" id="KW-0496">Mitochondrion</keyword>
<dbReference type="PANTHER" id="PTHR12558:SF50">
    <property type="entry name" value="ASSEMBLY CHAPERONE OF RPL4-RELATED"/>
    <property type="match status" value="1"/>
</dbReference>
<evidence type="ECO:0000313" key="3">
    <source>
        <dbReference type="EMBL" id="CEO94599.1"/>
    </source>
</evidence>
<reference evidence="4 6" key="2">
    <citation type="submission" date="2018-03" db="EMBL/GenBank/DDBJ databases">
        <authorList>
            <person name="Fogelqvist J."/>
        </authorList>
    </citation>
    <scope>NUCLEOTIDE SEQUENCE [LARGE SCALE GENOMIC DNA]</scope>
</reference>
<dbReference type="OMA" id="IAVEYCH"/>
<organism evidence="3 5">
    <name type="scientific">Plasmodiophora brassicae</name>
    <name type="common">Clubroot disease agent</name>
    <dbReference type="NCBI Taxonomy" id="37360"/>
    <lineage>
        <taxon>Eukaryota</taxon>
        <taxon>Sar</taxon>
        <taxon>Rhizaria</taxon>
        <taxon>Endomyxa</taxon>
        <taxon>Phytomyxea</taxon>
        <taxon>Plasmodiophorida</taxon>
        <taxon>Plasmodiophoridae</taxon>
        <taxon>Plasmodiophora</taxon>
    </lineage>
</organism>
<evidence type="ECO:0000313" key="4">
    <source>
        <dbReference type="EMBL" id="SPQ96941.1"/>
    </source>
</evidence>
<evidence type="ECO:0000256" key="1">
    <source>
        <dbReference type="ARBA" id="ARBA00022803"/>
    </source>
</evidence>
<dbReference type="Gene3D" id="1.25.40.10">
    <property type="entry name" value="Tetratricopeptide repeat domain"/>
    <property type="match status" value="1"/>
</dbReference>
<dbReference type="SMART" id="SM00028">
    <property type="entry name" value="TPR"/>
    <property type="match status" value="4"/>
</dbReference>
<name>A0A0G4IHF8_PLABS</name>
<dbReference type="SUPFAM" id="SSF48452">
    <property type="entry name" value="TPR-like"/>
    <property type="match status" value="2"/>
</dbReference>
<dbReference type="Pfam" id="PF13432">
    <property type="entry name" value="TPR_16"/>
    <property type="match status" value="1"/>
</dbReference>
<dbReference type="AlphaFoldDB" id="A0A0G4IHF8"/>
<evidence type="ECO:0000313" key="5">
    <source>
        <dbReference type="Proteomes" id="UP000039324"/>
    </source>
</evidence>
<proteinExistence type="predicted"/>
<dbReference type="GO" id="GO:0051301">
    <property type="term" value="P:cell division"/>
    <property type="evidence" value="ECO:0007669"/>
    <property type="project" value="TreeGrafter"/>
</dbReference>
<feature type="repeat" description="TPR" evidence="2">
    <location>
        <begin position="39"/>
        <end position="72"/>
    </location>
</feature>
<dbReference type="InterPro" id="IPR011990">
    <property type="entry name" value="TPR-like_helical_dom_sf"/>
</dbReference>
<dbReference type="STRING" id="37360.A0A0G4IHF8"/>
<keyword evidence="1 2" id="KW-0802">TPR repeat</keyword>